<evidence type="ECO:0000256" key="1">
    <source>
        <dbReference type="ARBA" id="ARBA00022490"/>
    </source>
</evidence>
<dbReference type="InterPro" id="IPR011559">
    <property type="entry name" value="Initiation_fac_2B_a/b/d"/>
</dbReference>
<keyword evidence="5 6" id="KW-0539">Nucleus</keyword>
<dbReference type="EMBL" id="HE612859">
    <property type="protein sequence ID" value="CCE62942.1"/>
    <property type="molecule type" value="Genomic_DNA"/>
</dbReference>
<keyword evidence="4 6" id="KW-0413">Isomerase</keyword>
<evidence type="ECO:0000256" key="3">
    <source>
        <dbReference type="ARBA" id="ARBA00023167"/>
    </source>
</evidence>
<keyword evidence="1 6" id="KW-0963">Cytoplasm</keyword>
<evidence type="ECO:0000313" key="8">
    <source>
        <dbReference type="Proteomes" id="UP000005666"/>
    </source>
</evidence>
<comment type="catalytic activity">
    <reaction evidence="6">
        <text>5-(methylsulfanyl)-alpha-D-ribose 1-phosphate = 5-(methylsulfanyl)-D-ribulose 1-phosphate</text>
        <dbReference type="Rhea" id="RHEA:19989"/>
        <dbReference type="ChEBI" id="CHEBI:58533"/>
        <dbReference type="ChEBI" id="CHEBI:58548"/>
        <dbReference type="EC" id="5.3.1.23"/>
    </reaction>
</comment>
<dbReference type="InterPro" id="IPR000649">
    <property type="entry name" value="IF-2B-related"/>
</dbReference>
<feature type="site" description="Transition state stabilizer" evidence="6">
    <location>
        <position position="181"/>
    </location>
</feature>
<dbReference type="OMA" id="CETRPLN"/>
<dbReference type="Proteomes" id="UP000005666">
    <property type="component" value="Chromosome 4"/>
</dbReference>
<feature type="active site" description="Proton donor" evidence="6">
    <location>
        <position position="291"/>
    </location>
</feature>
<dbReference type="GO" id="GO:0005737">
    <property type="term" value="C:cytoplasm"/>
    <property type="evidence" value="ECO:0007669"/>
    <property type="project" value="UniProtKB-SubCell"/>
</dbReference>
<evidence type="ECO:0000256" key="4">
    <source>
        <dbReference type="ARBA" id="ARBA00023235"/>
    </source>
</evidence>
<dbReference type="FunFam" id="1.20.120.420:FF:000006">
    <property type="entry name" value="Methylthioribose-1-phosphate isomerase"/>
    <property type="match status" value="1"/>
</dbReference>
<evidence type="ECO:0000256" key="6">
    <source>
        <dbReference type="HAMAP-Rule" id="MF_03119"/>
    </source>
</evidence>
<dbReference type="HAMAP" id="MF_01678">
    <property type="entry name" value="Salvage_MtnA"/>
    <property type="match status" value="1"/>
</dbReference>
<dbReference type="SUPFAM" id="SSF100950">
    <property type="entry name" value="NagB/RpiA/CoA transferase-like"/>
    <property type="match status" value="1"/>
</dbReference>
<organism evidence="7 8">
    <name type="scientific">Tetrapisispora phaffii (strain ATCC 24235 / CBS 4417 / NBRC 1672 / NRRL Y-8282 / UCD 70-5)</name>
    <name type="common">Yeast</name>
    <name type="synonym">Fabospora phaffii</name>
    <dbReference type="NCBI Taxonomy" id="1071381"/>
    <lineage>
        <taxon>Eukaryota</taxon>
        <taxon>Fungi</taxon>
        <taxon>Dikarya</taxon>
        <taxon>Ascomycota</taxon>
        <taxon>Saccharomycotina</taxon>
        <taxon>Saccharomycetes</taxon>
        <taxon>Saccharomycetales</taxon>
        <taxon>Saccharomycetaceae</taxon>
        <taxon>Tetrapisispora</taxon>
    </lineage>
</organism>
<keyword evidence="2 6" id="KW-0028">Amino-acid biosynthesis</keyword>
<evidence type="ECO:0000256" key="2">
    <source>
        <dbReference type="ARBA" id="ARBA00022605"/>
    </source>
</evidence>
<dbReference type="InterPro" id="IPR027363">
    <property type="entry name" value="M1Pi_N"/>
</dbReference>
<dbReference type="NCBIfam" id="TIGR00524">
    <property type="entry name" value="eIF-2B_rel"/>
    <property type="match status" value="1"/>
</dbReference>
<name>G8BSX1_TETPH</name>
<dbReference type="RefSeq" id="XP_003685376.1">
    <property type="nucleotide sequence ID" value="XM_003685328.1"/>
</dbReference>
<dbReference type="STRING" id="1071381.G8BSX1"/>
<dbReference type="PANTHER" id="PTHR43475">
    <property type="entry name" value="METHYLTHIORIBOSE-1-PHOSPHATE ISOMERASE"/>
    <property type="match status" value="1"/>
</dbReference>
<protein>
    <recommendedName>
        <fullName evidence="6">Methylthioribose-1-phosphate isomerase</fullName>
        <shortName evidence="6">M1Pi</shortName>
        <shortName evidence="6">MTR-1-P isomerase</shortName>
        <ecNumber evidence="6">5.3.1.23</ecNumber>
    </recommendedName>
    <alternativeName>
        <fullName evidence="6">S-methyl-5-thioribose-1-phosphate isomerase</fullName>
    </alternativeName>
    <alternativeName>
        <fullName evidence="6">Translation initiation factor eIF-2B subunit alpha/beta/delta-like protein</fullName>
    </alternativeName>
</protein>
<keyword evidence="3 6" id="KW-0486">Methionine biosynthesis</keyword>
<dbReference type="InterPro" id="IPR005251">
    <property type="entry name" value="IF-M1Pi"/>
</dbReference>
<dbReference type="UniPathway" id="UPA00904">
    <property type="reaction ID" value="UER00874"/>
</dbReference>
<dbReference type="HOGENOM" id="CLU_016218_1_3_1"/>
<dbReference type="GO" id="GO:0005634">
    <property type="term" value="C:nucleus"/>
    <property type="evidence" value="ECO:0007669"/>
    <property type="project" value="UniProtKB-SubCell"/>
</dbReference>
<dbReference type="GeneID" id="11531107"/>
<reference evidence="7 8" key="1">
    <citation type="journal article" date="2011" name="Proc. Natl. Acad. Sci. U.S.A.">
        <title>Evolutionary erosion of yeast sex chromosomes by mating-type switching accidents.</title>
        <authorList>
            <person name="Gordon J.L."/>
            <person name="Armisen D."/>
            <person name="Proux-Wera E."/>
            <person name="Oheigeartaigh S.S."/>
            <person name="Byrne K.P."/>
            <person name="Wolfe K.H."/>
        </authorList>
    </citation>
    <scope>NUCLEOTIDE SEQUENCE [LARGE SCALE GENOMIC DNA]</scope>
    <source>
        <strain evidence="8">ATCC 24235 / CBS 4417 / NBRC 1672 / NRRL Y-8282 / UCD 70-5</strain>
    </source>
</reference>
<dbReference type="EC" id="5.3.1.23" evidence="6"/>
<dbReference type="eggNOG" id="KOG1468">
    <property type="taxonomic scope" value="Eukaryota"/>
</dbReference>
<dbReference type="GO" id="GO:0019509">
    <property type="term" value="P:L-methionine salvage from methylthioadenosine"/>
    <property type="evidence" value="ECO:0007669"/>
    <property type="project" value="UniProtKB-UniRule"/>
</dbReference>
<dbReference type="Gene3D" id="1.20.120.420">
    <property type="entry name" value="translation initiation factor eif-2b, domain 1"/>
    <property type="match status" value="1"/>
</dbReference>
<evidence type="ECO:0000313" key="7">
    <source>
        <dbReference type="EMBL" id="CCE62942.1"/>
    </source>
</evidence>
<proteinExistence type="inferred from homology"/>
<comment type="similarity">
    <text evidence="6">Belongs to the eIF-2B alpha/beta/delta subunits family. MtnA subfamily.</text>
</comment>
<dbReference type="OrthoDB" id="2461at2759"/>
<comment type="subcellular location">
    <subcellularLocation>
        <location evidence="6">Cytoplasm</location>
    </subcellularLocation>
    <subcellularLocation>
        <location evidence="6">Nucleus</location>
    </subcellularLocation>
</comment>
<sequence>MSLQAIRFDRSNPLNVSVTVLDQLLLPYVTKYIPISTIEDGYTAIKSMQVRGAPAIAIVGSLSVLMETQMMRTDLFARTQTYYDLNNWRNIKLRLIERLDWLLESRPTAVNLSNSLMEIGHLLDASDDLTKFNSKLFNYVCDLSDDDLKNNIKLGDNGAKFLLDSLKEENFSGDFAVLTICNTGSLATSGYGTALGVIRSLWKDSLAKGNVDSATETGEPSQKKAKKLVDVKASLKHVYPLETRPYNQGSRLTAYELVQEKIPATLIPDSSIAYRIKTSPYPIKAAFVGADRIVCNGDTANKIGTFQLALICKQFGIKFYVVAPKTTFDSKTKSGEGIVIEERKPNEMKLVTGTAMDFNLETPLLDENKEPITAKVGIAPIDINVWNPSFDITPHEYIDGIVTENGVFTKDSSGNFIFTEGR</sequence>
<comment type="function">
    <text evidence="6">Catalyzes the interconversion of methylthioribose-1-phosphate (MTR-1-P) into methylthioribulose-1-phosphate (MTRu-1-P).</text>
</comment>
<gene>
    <name evidence="7" type="primary">TPHA0D03060</name>
    <name evidence="6" type="synonym">MRI1</name>
    <name evidence="7" type="ordered locus">TPHA_0D03060</name>
</gene>
<dbReference type="PANTHER" id="PTHR43475:SF1">
    <property type="entry name" value="METHYLTHIORIBOSE-1-PHOSPHATE ISOMERASE"/>
    <property type="match status" value="1"/>
</dbReference>
<evidence type="ECO:0000256" key="5">
    <source>
        <dbReference type="ARBA" id="ARBA00023242"/>
    </source>
</evidence>
<dbReference type="InterPro" id="IPR042529">
    <property type="entry name" value="IF_2B-like_C"/>
</dbReference>
<accession>G8BSX1</accession>
<dbReference type="KEGG" id="tpf:TPHA_0D03060"/>
<dbReference type="Pfam" id="PF01008">
    <property type="entry name" value="IF-2B"/>
    <property type="match status" value="1"/>
</dbReference>
<dbReference type="Gene3D" id="3.40.50.10470">
    <property type="entry name" value="Translation initiation factor eif-2b, domain 2"/>
    <property type="match status" value="1"/>
</dbReference>
<dbReference type="InterPro" id="IPR037171">
    <property type="entry name" value="NagB/RpiA_transferase-like"/>
</dbReference>
<keyword evidence="8" id="KW-1185">Reference proteome</keyword>
<dbReference type="AlphaFoldDB" id="G8BSX1"/>
<dbReference type="GO" id="GO:0046523">
    <property type="term" value="F:S-methyl-5-thioribose-1-phosphate isomerase activity"/>
    <property type="evidence" value="ECO:0007669"/>
    <property type="project" value="UniProtKB-UniRule"/>
</dbReference>
<comment type="pathway">
    <text evidence="6">Amino-acid biosynthesis; L-methionine biosynthesis via salvage pathway; L-methionine from S-methyl-5-thio-alpha-D-ribose 1-phosphate: step 1/6.</text>
</comment>